<feature type="domain" description="HTH crp-type" evidence="5">
    <location>
        <begin position="157"/>
        <end position="225"/>
    </location>
</feature>
<dbReference type="Pfam" id="PF00027">
    <property type="entry name" value="cNMP_binding"/>
    <property type="match status" value="1"/>
</dbReference>
<evidence type="ECO:0000256" key="3">
    <source>
        <dbReference type="ARBA" id="ARBA00023163"/>
    </source>
</evidence>
<dbReference type="EMBL" id="CAADIM010000014">
    <property type="protein sequence ID" value="VFR77508.1"/>
    <property type="molecule type" value="Genomic_DNA"/>
</dbReference>
<dbReference type="EMBL" id="CAADIH010000013">
    <property type="protein sequence ID" value="VFR41182.1"/>
    <property type="molecule type" value="Genomic_DNA"/>
</dbReference>
<dbReference type="SUPFAM" id="SSF51206">
    <property type="entry name" value="cAMP-binding domain-like"/>
    <property type="match status" value="1"/>
</dbReference>
<dbReference type="InterPro" id="IPR000595">
    <property type="entry name" value="cNMP-bd_dom"/>
</dbReference>
<evidence type="ECO:0000259" key="5">
    <source>
        <dbReference type="PROSITE" id="PS51063"/>
    </source>
</evidence>
<dbReference type="PRINTS" id="PR00034">
    <property type="entry name" value="HTHCRP"/>
</dbReference>
<accession>A0A484NZF5</accession>
<evidence type="ECO:0000313" key="9">
    <source>
        <dbReference type="EMBL" id="VFR70903.1"/>
    </source>
</evidence>
<evidence type="ECO:0000313" key="8">
    <source>
        <dbReference type="EMBL" id="VFR46084.1"/>
    </source>
</evidence>
<evidence type="ECO:0000313" key="7">
    <source>
        <dbReference type="EMBL" id="VFR41182.1"/>
    </source>
</evidence>
<dbReference type="InterPro" id="IPR018490">
    <property type="entry name" value="cNMP-bd_dom_sf"/>
</dbReference>
<dbReference type="InterPro" id="IPR012318">
    <property type="entry name" value="HTH_CRP"/>
</dbReference>
<gene>
    <name evidence="6" type="ORF">ANK1_1146</name>
    <name evidence="9" type="ORF">ANK2_1147</name>
    <name evidence="8" type="ORF">BER1_1351</name>
    <name evidence="7" type="ORF">BER2_1287</name>
    <name evidence="10" type="ORF">ISE1_1106</name>
    <name evidence="11" type="ORF">ISE2_1144</name>
</gene>
<name>A0A484NZF5_9ZZZZ</name>
<proteinExistence type="predicted"/>
<dbReference type="GO" id="GO:0003677">
    <property type="term" value="F:DNA binding"/>
    <property type="evidence" value="ECO:0007669"/>
    <property type="project" value="UniProtKB-KW"/>
</dbReference>
<dbReference type="EMBL" id="CAADIF010000007">
    <property type="protein sequence ID" value="VFR70903.1"/>
    <property type="molecule type" value="Genomic_DNA"/>
</dbReference>
<evidence type="ECO:0000313" key="6">
    <source>
        <dbReference type="EMBL" id="VFR18933.1"/>
    </source>
</evidence>
<reference evidence="6" key="1">
    <citation type="submission" date="2019-03" db="EMBL/GenBank/DDBJ databases">
        <authorList>
            <person name="Danneels B."/>
        </authorList>
    </citation>
    <scope>NUCLEOTIDE SEQUENCE</scope>
</reference>
<dbReference type="EMBL" id="CAADIE010000029">
    <property type="protein sequence ID" value="VFR46084.1"/>
    <property type="molecule type" value="Genomic_DNA"/>
</dbReference>
<dbReference type="InterPro" id="IPR014710">
    <property type="entry name" value="RmlC-like_jellyroll"/>
</dbReference>
<dbReference type="InterPro" id="IPR036390">
    <property type="entry name" value="WH_DNA-bd_sf"/>
</dbReference>
<dbReference type="Gene3D" id="1.10.10.10">
    <property type="entry name" value="Winged helix-like DNA-binding domain superfamily/Winged helix DNA-binding domain"/>
    <property type="match status" value="1"/>
</dbReference>
<dbReference type="InterPro" id="IPR036388">
    <property type="entry name" value="WH-like_DNA-bd_sf"/>
</dbReference>
<dbReference type="PROSITE" id="PS51063">
    <property type="entry name" value="HTH_CRP_2"/>
    <property type="match status" value="1"/>
</dbReference>
<dbReference type="SUPFAM" id="SSF46785">
    <property type="entry name" value="Winged helix' DNA-binding domain"/>
    <property type="match status" value="1"/>
</dbReference>
<organism evidence="6">
    <name type="scientific">plant metagenome</name>
    <dbReference type="NCBI Taxonomy" id="1297885"/>
    <lineage>
        <taxon>unclassified sequences</taxon>
        <taxon>metagenomes</taxon>
        <taxon>organismal metagenomes</taxon>
    </lineage>
</organism>
<dbReference type="EMBL" id="CAADIA010000001">
    <property type="protein sequence ID" value="VFR18933.1"/>
    <property type="molecule type" value="Genomic_DNA"/>
</dbReference>
<feature type="domain" description="Cyclic nucleotide-binding" evidence="4">
    <location>
        <begin position="22"/>
        <end position="101"/>
    </location>
</feature>
<dbReference type="SMART" id="SM00419">
    <property type="entry name" value="HTH_CRP"/>
    <property type="match status" value="1"/>
</dbReference>
<dbReference type="AlphaFoldDB" id="A0A484NZF5"/>
<protein>
    <submittedName>
        <fullName evidence="6">cAMP-binding proteins - catabolite gene activator and regulatory subunit of cAMP-dependent protein kinases</fullName>
    </submittedName>
</protein>
<dbReference type="GO" id="GO:0005829">
    <property type="term" value="C:cytosol"/>
    <property type="evidence" value="ECO:0007669"/>
    <property type="project" value="TreeGrafter"/>
</dbReference>
<sequence length="234" mass="25546">MTIVNSPFPRSREADSLRAHPWFAGIGAAALDRLALASTWLRFEAGSIVFSEGQAVTACLLVCEGAVQGVRYTAGGDEKVFGQVGPGGWFSVLTLFQDEPRHLHTARAASAGGGCLVGGQALRDLCREEPVLAERVLRHGANLIRHHTDQIDWLTSSSAEERLAEYVLRMAQTADTGRPALVLTHTQIAVKLGMRAETLSRILAKWRREGLISCQRGAFRILRPESLRDLLHSV</sequence>
<evidence type="ECO:0000313" key="10">
    <source>
        <dbReference type="EMBL" id="VFR77508.1"/>
    </source>
</evidence>
<dbReference type="CDD" id="cd00038">
    <property type="entry name" value="CAP_ED"/>
    <property type="match status" value="1"/>
</dbReference>
<keyword evidence="3" id="KW-0804">Transcription</keyword>
<evidence type="ECO:0000256" key="1">
    <source>
        <dbReference type="ARBA" id="ARBA00023015"/>
    </source>
</evidence>
<evidence type="ECO:0000256" key="2">
    <source>
        <dbReference type="ARBA" id="ARBA00023125"/>
    </source>
</evidence>
<keyword evidence="1" id="KW-0805">Transcription regulation</keyword>
<dbReference type="GO" id="GO:0003700">
    <property type="term" value="F:DNA-binding transcription factor activity"/>
    <property type="evidence" value="ECO:0007669"/>
    <property type="project" value="TreeGrafter"/>
</dbReference>
<dbReference type="PROSITE" id="PS50042">
    <property type="entry name" value="CNMP_BINDING_3"/>
    <property type="match status" value="1"/>
</dbReference>
<evidence type="ECO:0000313" key="11">
    <source>
        <dbReference type="EMBL" id="VFR96772.1"/>
    </source>
</evidence>
<keyword evidence="2" id="KW-0238">DNA-binding</keyword>
<dbReference type="PANTHER" id="PTHR24567:SF28">
    <property type="entry name" value="LISTERIOLYSIN REGULATORY PROTEIN"/>
    <property type="match status" value="1"/>
</dbReference>
<dbReference type="InterPro" id="IPR050397">
    <property type="entry name" value="Env_Response_Regulators"/>
</dbReference>
<dbReference type="EMBL" id="CAADIN010000039">
    <property type="protein sequence ID" value="VFR96772.1"/>
    <property type="molecule type" value="Genomic_DNA"/>
</dbReference>
<dbReference type="Pfam" id="PF13545">
    <property type="entry name" value="HTH_Crp_2"/>
    <property type="match status" value="1"/>
</dbReference>
<dbReference type="SMART" id="SM00100">
    <property type="entry name" value="cNMP"/>
    <property type="match status" value="1"/>
</dbReference>
<dbReference type="PANTHER" id="PTHR24567">
    <property type="entry name" value="CRP FAMILY TRANSCRIPTIONAL REGULATORY PROTEIN"/>
    <property type="match status" value="1"/>
</dbReference>
<dbReference type="Gene3D" id="2.60.120.10">
    <property type="entry name" value="Jelly Rolls"/>
    <property type="match status" value="1"/>
</dbReference>
<evidence type="ECO:0000259" key="4">
    <source>
        <dbReference type="PROSITE" id="PS50042"/>
    </source>
</evidence>